<evidence type="ECO:0000256" key="4">
    <source>
        <dbReference type="ARBA" id="ARBA00022490"/>
    </source>
</evidence>
<keyword evidence="5 13" id="KW-0547">Nucleotide-binding</keyword>
<evidence type="ECO:0000313" key="17">
    <source>
        <dbReference type="EMBL" id="KAF6032141.1"/>
    </source>
</evidence>
<comment type="subcellular location">
    <subcellularLocation>
        <location evidence="2">Cytoplasm</location>
        <location evidence="2">Cytosol</location>
    </subcellularLocation>
    <subcellularLocation>
        <location evidence="1">Mitochondrion outer membrane</location>
    </subcellularLocation>
</comment>
<evidence type="ECO:0000256" key="8">
    <source>
        <dbReference type="ARBA" id="ARBA00023121"/>
    </source>
</evidence>
<keyword evidence="18" id="KW-1185">Reference proteome</keyword>
<evidence type="ECO:0000256" key="7">
    <source>
        <dbReference type="ARBA" id="ARBA00022801"/>
    </source>
</evidence>
<dbReference type="GO" id="GO:0005829">
    <property type="term" value="C:cytosol"/>
    <property type="evidence" value="ECO:0007669"/>
    <property type="project" value="UniProtKB-SubCell"/>
</dbReference>
<keyword evidence="7" id="KW-0378">Hydrolase</keyword>
<dbReference type="PROSITE" id="PS51718">
    <property type="entry name" value="G_DYNAMIN_2"/>
    <property type="match status" value="1"/>
</dbReference>
<evidence type="ECO:0000313" key="18">
    <source>
        <dbReference type="Proteomes" id="UP000593567"/>
    </source>
</evidence>
<dbReference type="SMART" id="SM00053">
    <property type="entry name" value="DYNc"/>
    <property type="match status" value="1"/>
</dbReference>
<dbReference type="GO" id="GO:0048312">
    <property type="term" value="P:intracellular distribution of mitochondria"/>
    <property type="evidence" value="ECO:0007669"/>
    <property type="project" value="TreeGrafter"/>
</dbReference>
<dbReference type="GO" id="GO:0005874">
    <property type="term" value="C:microtubule"/>
    <property type="evidence" value="ECO:0007669"/>
    <property type="project" value="TreeGrafter"/>
</dbReference>
<evidence type="ECO:0000259" key="15">
    <source>
        <dbReference type="PROSITE" id="PS51388"/>
    </source>
</evidence>
<dbReference type="InterPro" id="IPR022812">
    <property type="entry name" value="Dynamin"/>
</dbReference>
<dbReference type="SMART" id="SM00302">
    <property type="entry name" value="GED"/>
    <property type="match status" value="1"/>
</dbReference>
<evidence type="ECO:0000256" key="5">
    <source>
        <dbReference type="ARBA" id="ARBA00022741"/>
    </source>
</evidence>
<dbReference type="InterPro" id="IPR020850">
    <property type="entry name" value="GED_dom"/>
</dbReference>
<dbReference type="FunFam" id="1.20.120.1240:FF:000001">
    <property type="entry name" value="Dynamin 1 like"/>
    <property type="match status" value="1"/>
</dbReference>
<dbReference type="Proteomes" id="UP000593567">
    <property type="component" value="Unassembled WGS sequence"/>
</dbReference>
<dbReference type="FunFam" id="3.40.50.300:FF:000172">
    <property type="entry name" value="Dynamin-1-like protein isoform 1"/>
    <property type="match status" value="1"/>
</dbReference>
<feature type="domain" description="Dynamin-type G" evidence="16">
    <location>
        <begin position="22"/>
        <end position="303"/>
    </location>
</feature>
<keyword evidence="9" id="KW-0496">Mitochondrion</keyword>
<dbReference type="GO" id="GO:0006897">
    <property type="term" value="P:endocytosis"/>
    <property type="evidence" value="ECO:0007669"/>
    <property type="project" value="TreeGrafter"/>
</dbReference>
<evidence type="ECO:0000256" key="3">
    <source>
        <dbReference type="ARBA" id="ARBA00011980"/>
    </source>
</evidence>
<keyword evidence="10 13" id="KW-0342">GTP-binding</keyword>
<keyword evidence="11" id="KW-0472">Membrane</keyword>
<dbReference type="InterPro" id="IPR019762">
    <property type="entry name" value="Dynamin_GTPase_CS"/>
</dbReference>
<dbReference type="InterPro" id="IPR030381">
    <property type="entry name" value="G_DYNAMIN_dom"/>
</dbReference>
<evidence type="ECO:0000256" key="1">
    <source>
        <dbReference type="ARBA" id="ARBA00004294"/>
    </source>
</evidence>
<dbReference type="GO" id="GO:0003924">
    <property type="term" value="F:GTPase activity"/>
    <property type="evidence" value="ECO:0007669"/>
    <property type="project" value="InterPro"/>
</dbReference>
<comment type="caution">
    <text evidence="17">The sequence shown here is derived from an EMBL/GenBank/DDBJ whole genome shotgun (WGS) entry which is preliminary data.</text>
</comment>
<evidence type="ECO:0000256" key="14">
    <source>
        <dbReference type="SAM" id="MobiDB-lite"/>
    </source>
</evidence>
<evidence type="ECO:0000256" key="2">
    <source>
        <dbReference type="ARBA" id="ARBA00004514"/>
    </source>
</evidence>
<dbReference type="PANTHER" id="PTHR11566:SF21">
    <property type="entry name" value="DYNAMIN RELATED PROTEIN 1, ISOFORM A"/>
    <property type="match status" value="1"/>
</dbReference>
<dbReference type="GO" id="GO:0016559">
    <property type="term" value="P:peroxisome fission"/>
    <property type="evidence" value="ECO:0007669"/>
    <property type="project" value="TreeGrafter"/>
</dbReference>
<evidence type="ECO:0000256" key="12">
    <source>
        <dbReference type="ARBA" id="ARBA00048040"/>
    </source>
</evidence>
<evidence type="ECO:0000259" key="16">
    <source>
        <dbReference type="PROSITE" id="PS51718"/>
    </source>
</evidence>
<dbReference type="SUPFAM" id="SSF52540">
    <property type="entry name" value="P-loop containing nucleoside triphosphate hydrolases"/>
    <property type="match status" value="1"/>
</dbReference>
<keyword evidence="6" id="KW-1000">Mitochondrion outer membrane</keyword>
<keyword evidence="8" id="KW-0446">Lipid-binding</keyword>
<dbReference type="Pfam" id="PF00350">
    <property type="entry name" value="Dynamin_N"/>
    <property type="match status" value="1"/>
</dbReference>
<dbReference type="EMBL" id="VXIV02001533">
    <property type="protein sequence ID" value="KAF6032141.1"/>
    <property type="molecule type" value="Genomic_DNA"/>
</dbReference>
<feature type="region of interest" description="Disordered" evidence="14">
    <location>
        <begin position="526"/>
        <end position="547"/>
    </location>
</feature>
<protein>
    <recommendedName>
        <fullName evidence="3">dynamin GTPase</fullName>
        <ecNumber evidence="3">3.6.5.5</ecNumber>
    </recommendedName>
</protein>
<comment type="similarity">
    <text evidence="13">Belongs to the TRAFAC class dynamin-like GTPase superfamily. Dynamin/Fzo/YdjA family.</text>
</comment>
<dbReference type="InterPro" id="IPR001401">
    <property type="entry name" value="Dynamin_GTPase"/>
</dbReference>
<comment type="catalytic activity">
    <reaction evidence="12">
        <text>GTP + H2O = GDP + phosphate + H(+)</text>
        <dbReference type="Rhea" id="RHEA:19669"/>
        <dbReference type="ChEBI" id="CHEBI:15377"/>
        <dbReference type="ChEBI" id="CHEBI:15378"/>
        <dbReference type="ChEBI" id="CHEBI:37565"/>
        <dbReference type="ChEBI" id="CHEBI:43474"/>
        <dbReference type="ChEBI" id="CHEBI:58189"/>
        <dbReference type="EC" id="3.6.5.5"/>
    </reaction>
</comment>
<dbReference type="CDD" id="cd08771">
    <property type="entry name" value="DLP_1"/>
    <property type="match status" value="1"/>
</dbReference>
<feature type="region of interest" description="Disordered" evidence="14">
    <location>
        <begin position="593"/>
        <end position="612"/>
    </location>
</feature>
<evidence type="ECO:0000256" key="9">
    <source>
        <dbReference type="ARBA" id="ARBA00023128"/>
    </source>
</evidence>
<dbReference type="InterPro" id="IPR045063">
    <property type="entry name" value="Dynamin_N"/>
</dbReference>
<dbReference type="Pfam" id="PF02212">
    <property type="entry name" value="GED"/>
    <property type="match status" value="1"/>
</dbReference>
<evidence type="ECO:0000256" key="13">
    <source>
        <dbReference type="RuleBase" id="RU003932"/>
    </source>
</evidence>
<dbReference type="EC" id="3.6.5.5" evidence="3"/>
<evidence type="ECO:0000256" key="10">
    <source>
        <dbReference type="ARBA" id="ARBA00023134"/>
    </source>
</evidence>
<accession>A0A7J7K2G2</accession>
<dbReference type="PANTHER" id="PTHR11566">
    <property type="entry name" value="DYNAMIN"/>
    <property type="match status" value="1"/>
</dbReference>
<sequence>MEALIPIINKLHDVFNSVGTESIQLPQIVVVGTQSSGKSSVLEGIVGRDFLPRGTGIVTRRPLVLQLVHVQKDDVESRIQADGTKVEAEEWGKFLHTKNKIYTDFDAIRQEIADETDRLSGTNKGICNDHISLKIYSPHVLNLTLVDLPGITRVPIGDQPHNIEKQIREMIFSYIGNPNSIILAVTTANTDIATSEAIKIARECDPEGRRTLAVITKLDLMDAGTDAMDELCGRIIPVKLGIIGVVNRSQADIRDNKDINDQLKDEQSFLQKKYPAIASRNGTKFLTRTLNRLLIHHIKDCLPELKTRINIMTSQYQNLLSSFGEAIEDKNQLLLQVITRFATAYCNTIEGTAKNIETSELCGGARICYIFHETFGRVLDSIDPLGGLTQWDILTAIRNATGPRPALFVPEVSFELLVKRQIKRLEEPALRCVELVHEEMQRIIQHCGTQQEMLRFPQLHERIVDVVTALLRRRLPPTNEMVSNLLAIELAYVNTKHPDFSEASLIHRTMTEAPLESIAALQVTKPKELESQSKPYPAASSLSGAEQAGTWNRLFSRTQSGKPEAMMNGGEDGSAPLSPHMLKKNTAGSSAAGVNLLPDIPPQGASRKLTAREQRDCEVIEKLIRSYFLIIRKSIQDAIPKAVMHFLVNHVQDHIQSELVSQLYKKEEIERLLQESEAITSRRQEVTEMLQALQRASQIISEIREFQIW</sequence>
<feature type="region of interest" description="Disordered" evidence="14">
    <location>
        <begin position="560"/>
        <end position="585"/>
    </location>
</feature>
<keyword evidence="4" id="KW-0963">Cytoplasm</keyword>
<dbReference type="GO" id="GO:0005525">
    <property type="term" value="F:GTP binding"/>
    <property type="evidence" value="ECO:0007669"/>
    <property type="project" value="UniProtKB-KW"/>
</dbReference>
<dbReference type="GO" id="GO:0008289">
    <property type="term" value="F:lipid binding"/>
    <property type="evidence" value="ECO:0007669"/>
    <property type="project" value="UniProtKB-KW"/>
</dbReference>
<organism evidence="17 18">
    <name type="scientific">Bugula neritina</name>
    <name type="common">Brown bryozoan</name>
    <name type="synonym">Sertularia neritina</name>
    <dbReference type="NCBI Taxonomy" id="10212"/>
    <lineage>
        <taxon>Eukaryota</taxon>
        <taxon>Metazoa</taxon>
        <taxon>Spiralia</taxon>
        <taxon>Lophotrochozoa</taxon>
        <taxon>Bryozoa</taxon>
        <taxon>Gymnolaemata</taxon>
        <taxon>Cheilostomatida</taxon>
        <taxon>Flustrina</taxon>
        <taxon>Buguloidea</taxon>
        <taxon>Bugulidae</taxon>
        <taxon>Bugula</taxon>
    </lineage>
</organism>
<gene>
    <name evidence="17" type="ORF">EB796_009536</name>
</gene>
<feature type="domain" description="GED" evidence="15">
    <location>
        <begin position="617"/>
        <end position="708"/>
    </location>
</feature>
<dbReference type="PROSITE" id="PS51388">
    <property type="entry name" value="GED"/>
    <property type="match status" value="1"/>
</dbReference>
<dbReference type="InterPro" id="IPR027417">
    <property type="entry name" value="P-loop_NTPase"/>
</dbReference>
<reference evidence="17" key="1">
    <citation type="submission" date="2020-06" db="EMBL/GenBank/DDBJ databases">
        <title>Draft genome of Bugula neritina, a colonial animal packing powerful symbionts and potential medicines.</title>
        <authorList>
            <person name="Rayko M."/>
        </authorList>
    </citation>
    <scope>NUCLEOTIDE SEQUENCE [LARGE SCALE GENOMIC DNA]</scope>
    <source>
        <strain evidence="17">Kwan_BN1</strain>
    </source>
</reference>
<dbReference type="Gene3D" id="1.20.120.1240">
    <property type="entry name" value="Dynamin, middle domain"/>
    <property type="match status" value="1"/>
</dbReference>
<proteinExistence type="inferred from homology"/>
<evidence type="ECO:0000256" key="11">
    <source>
        <dbReference type="ARBA" id="ARBA00023136"/>
    </source>
</evidence>
<dbReference type="InterPro" id="IPR000375">
    <property type="entry name" value="Dynamin_stalk"/>
</dbReference>
<dbReference type="PROSITE" id="PS00410">
    <property type="entry name" value="G_DYNAMIN_1"/>
    <property type="match status" value="1"/>
</dbReference>
<name>A0A7J7K2G2_BUGNE</name>
<dbReference type="InterPro" id="IPR003130">
    <property type="entry name" value="GED"/>
</dbReference>
<dbReference type="AlphaFoldDB" id="A0A7J7K2G2"/>
<dbReference type="Pfam" id="PF01031">
    <property type="entry name" value="Dynamin_M"/>
    <property type="match status" value="1"/>
</dbReference>
<dbReference type="GO" id="GO:0005741">
    <property type="term" value="C:mitochondrial outer membrane"/>
    <property type="evidence" value="ECO:0007669"/>
    <property type="project" value="UniProtKB-SubCell"/>
</dbReference>
<dbReference type="OrthoDB" id="5061070at2759"/>
<evidence type="ECO:0000256" key="6">
    <source>
        <dbReference type="ARBA" id="ARBA00022787"/>
    </source>
</evidence>
<dbReference type="GO" id="GO:0008017">
    <property type="term" value="F:microtubule binding"/>
    <property type="evidence" value="ECO:0007669"/>
    <property type="project" value="TreeGrafter"/>
</dbReference>
<dbReference type="Gene3D" id="3.40.50.300">
    <property type="entry name" value="P-loop containing nucleotide triphosphate hydrolases"/>
    <property type="match status" value="1"/>
</dbReference>
<dbReference type="PRINTS" id="PR00195">
    <property type="entry name" value="DYNAMIN"/>
</dbReference>
<dbReference type="GO" id="GO:0000266">
    <property type="term" value="P:mitochondrial fission"/>
    <property type="evidence" value="ECO:0007669"/>
    <property type="project" value="TreeGrafter"/>
</dbReference>